<evidence type="ECO:0000313" key="2">
    <source>
        <dbReference type="Proteomes" id="UP000474296"/>
    </source>
</evidence>
<dbReference type="Proteomes" id="UP000474296">
    <property type="component" value="Unassembled WGS sequence"/>
</dbReference>
<protein>
    <submittedName>
        <fullName evidence="1">Uncharacterized protein</fullName>
    </submittedName>
</protein>
<organism evidence="1 2">
    <name type="scientific">Spongiivirga citrea</name>
    <dbReference type="NCBI Taxonomy" id="1481457"/>
    <lineage>
        <taxon>Bacteria</taxon>
        <taxon>Pseudomonadati</taxon>
        <taxon>Bacteroidota</taxon>
        <taxon>Flavobacteriia</taxon>
        <taxon>Flavobacteriales</taxon>
        <taxon>Flavobacteriaceae</taxon>
        <taxon>Spongiivirga</taxon>
    </lineage>
</organism>
<comment type="caution">
    <text evidence="1">The sequence shown here is derived from an EMBL/GenBank/DDBJ whole genome shotgun (WGS) entry which is preliminary data.</text>
</comment>
<dbReference type="EMBL" id="JAABOQ010000004">
    <property type="protein sequence ID" value="NER17567.1"/>
    <property type="molecule type" value="Genomic_DNA"/>
</dbReference>
<dbReference type="AlphaFoldDB" id="A0A6M0CPY9"/>
<name>A0A6M0CPY9_9FLAO</name>
<evidence type="ECO:0000313" key="1">
    <source>
        <dbReference type="EMBL" id="NER17567.1"/>
    </source>
</evidence>
<keyword evidence="2" id="KW-1185">Reference proteome</keyword>
<sequence>MQSVNWKPDAKTQVEIDNFKINFDQFITNNPTMLSALRRSLVIIPSMITISDMTINSGEEVRLEIEGYLKKK</sequence>
<accession>A0A6M0CPY9</accession>
<reference evidence="1 2" key="1">
    <citation type="submission" date="2020-01" db="EMBL/GenBank/DDBJ databases">
        <title>Spongiivirga citrea KCTC 32990T.</title>
        <authorList>
            <person name="Wang G."/>
        </authorList>
    </citation>
    <scope>NUCLEOTIDE SEQUENCE [LARGE SCALE GENOMIC DNA]</scope>
    <source>
        <strain evidence="1 2">KCTC 32990</strain>
    </source>
</reference>
<gene>
    <name evidence="1" type="ORF">GWK10_10120</name>
</gene>
<proteinExistence type="predicted"/>
<dbReference type="RefSeq" id="WP_164032207.1">
    <property type="nucleotide sequence ID" value="NZ_JAABOQ010000004.1"/>
</dbReference>